<dbReference type="PATRIC" id="fig|1288963.3.peg.4533"/>
<dbReference type="AlphaFoldDB" id="R7ZLT7"/>
<feature type="domain" description="Organic solvent tolerance-like N-terminal" evidence="1">
    <location>
        <begin position="49"/>
        <end position="184"/>
    </location>
</feature>
<protein>
    <recommendedName>
        <fullName evidence="1">Organic solvent tolerance-like N-terminal domain-containing protein</fullName>
    </recommendedName>
</protein>
<dbReference type="EMBL" id="AQHR01000112">
    <property type="protein sequence ID" value="EON75055.1"/>
    <property type="molecule type" value="Genomic_DNA"/>
</dbReference>
<accession>R7ZLT7</accession>
<gene>
    <name evidence="2" type="ORF">ADIS_4544</name>
</gene>
<name>R7ZLT7_9BACT</name>
<dbReference type="STRING" id="1232681.ADIS_4544"/>
<comment type="caution">
    <text evidence="2">The sequence shown here is derived from an EMBL/GenBank/DDBJ whole genome shotgun (WGS) entry which is preliminary data.</text>
</comment>
<evidence type="ECO:0000259" key="1">
    <source>
        <dbReference type="Pfam" id="PF13100"/>
    </source>
</evidence>
<reference evidence="2 3" key="1">
    <citation type="submission" date="2013-02" db="EMBL/GenBank/DDBJ databases">
        <title>A novel strain isolated from Lonar lake, Maharashtra, India.</title>
        <authorList>
            <person name="Singh A."/>
        </authorList>
    </citation>
    <scope>NUCLEOTIDE SEQUENCE [LARGE SCALE GENOMIC DNA]</scope>
    <source>
        <strain evidence="2 3">AK24</strain>
    </source>
</reference>
<evidence type="ECO:0000313" key="2">
    <source>
        <dbReference type="EMBL" id="EON75055.1"/>
    </source>
</evidence>
<dbReference type="InterPro" id="IPR005653">
    <property type="entry name" value="OstA-like_N"/>
</dbReference>
<evidence type="ECO:0000313" key="3">
    <source>
        <dbReference type="Proteomes" id="UP000013909"/>
    </source>
</evidence>
<organism evidence="2 3">
    <name type="scientific">Lunatimonas lonarensis</name>
    <dbReference type="NCBI Taxonomy" id="1232681"/>
    <lineage>
        <taxon>Bacteria</taxon>
        <taxon>Pseudomonadati</taxon>
        <taxon>Bacteroidota</taxon>
        <taxon>Cytophagia</taxon>
        <taxon>Cytophagales</taxon>
        <taxon>Cyclobacteriaceae</taxon>
    </lineage>
</organism>
<proteinExistence type="predicted"/>
<dbReference type="OrthoDB" id="9805931at2"/>
<dbReference type="Proteomes" id="UP000013909">
    <property type="component" value="Unassembled WGS sequence"/>
</dbReference>
<dbReference type="Gene3D" id="2.60.450.10">
    <property type="entry name" value="Lipopolysaccharide (LPS) transport protein A like domain"/>
    <property type="match status" value="2"/>
</dbReference>
<sequence>MGKLLLFLVPLILLGSMGANLVNAQTSGSKENRLEILHADRLLGGGGFERLKDSVVLKHQNSLIYCDSAHFYGPENLAKLFGRVKIEDQEDPIVVTSRYAEYDGNTQLAKLRNTVVFKNAETTLYTDFLDYDRSNGEANYFNEGKVVDSTNVLTSEKGLYQTQLDKITFNENVILENPDYVMRSNVLFYYTETKIAETEGITNVESTEGNKLNAKRGSFYDTENKVFKFYDGDVETETSTVFGEILLYDELQQYYEAFENVSIYNKERNVEVFGDYGKYWEDIQYSKVYGNALVRKYFEMDTLFMVADTLISQDSEMPEERFLLAFPNMRMIKSELAGRSDSMAYKYADSTIYLFGDPILWNNKSQITADSVHILLANQDIDKALLRGNAFAVTKDTVSNYNQIKGRKMTGYFEEGDIRLLDVEGNGESLYFALENDSTLRGINKLLCGRIIMHFSEKQVSKISHTLKPEASFTPPHMIKDDQKALKGFSWREDERPTMKTINDWRTPKIREEDPFNFFNQPDVQLIYPDNDEIQKLLDNPS</sequence>
<keyword evidence="3" id="KW-1185">Reference proteome</keyword>
<dbReference type="Pfam" id="PF13100">
    <property type="entry name" value="OstA_2"/>
    <property type="match status" value="1"/>
</dbReference>